<dbReference type="AlphaFoldDB" id="A0A0V8I6R7"/>
<organism evidence="2 3">
    <name type="scientific">Pseudarthrobacter enclensis</name>
    <dbReference type="NCBI Taxonomy" id="993070"/>
    <lineage>
        <taxon>Bacteria</taxon>
        <taxon>Bacillati</taxon>
        <taxon>Actinomycetota</taxon>
        <taxon>Actinomycetes</taxon>
        <taxon>Micrococcales</taxon>
        <taxon>Micrococcaceae</taxon>
        <taxon>Pseudarthrobacter</taxon>
    </lineage>
</organism>
<name>A0A0V8I6R7_9MICC</name>
<evidence type="ECO:0000313" key="3">
    <source>
        <dbReference type="Proteomes" id="UP000053199"/>
    </source>
</evidence>
<dbReference type="STRING" id="993070.AS031_18050"/>
<reference evidence="2 3" key="1">
    <citation type="journal article" date="2014" name="Arch. Microbiol.">
        <title>Arthrobacter enclensis sp. nov., isolated from sediment sample.</title>
        <authorList>
            <person name="Dastager S.G."/>
            <person name="Liu Q."/>
            <person name="Tang S.K."/>
            <person name="Krishnamurthi S."/>
            <person name="Lee J.C."/>
            <person name="Li W.J."/>
        </authorList>
    </citation>
    <scope>NUCLEOTIDE SEQUENCE [LARGE SCALE GENOMIC DNA]</scope>
    <source>
        <strain evidence="2 3">NIO-1008</strain>
    </source>
</reference>
<accession>A0A0V8I6R7</accession>
<keyword evidence="3" id="KW-1185">Reference proteome</keyword>
<dbReference type="InterPro" id="IPR034660">
    <property type="entry name" value="DinB/YfiT-like"/>
</dbReference>
<dbReference type="Pfam" id="PF00805">
    <property type="entry name" value="Pentapeptide"/>
    <property type="match status" value="1"/>
</dbReference>
<sequence>MATFDGSEDLGGAEFADVNLRGARFVRSSLSGVVMRGVDIEGADIDAPWLLEDGGTLFVNGVNVAPLVNAELNRRFPGREMRHAEGPGELREAWERLQEAWSAAAGRVAGMPPGSEDAAVDGEWSFAQTLRHLVMATDKWLRGAVLGVAQPYHPIGEPNIEYETDGLDMSVFQATKPSYREVLEVRAGHVELVQGFLANATLEDLQQPHPAPDNPRFTVTTLDCLHVILHEEWEHLRFATRDLDAIEAKAAPSRQ</sequence>
<dbReference type="InterPro" id="IPR001646">
    <property type="entry name" value="5peptide_repeat"/>
</dbReference>
<dbReference type="InterPro" id="IPR024775">
    <property type="entry name" value="DinB-like"/>
</dbReference>
<evidence type="ECO:0000259" key="1">
    <source>
        <dbReference type="Pfam" id="PF12867"/>
    </source>
</evidence>
<dbReference type="Pfam" id="PF12867">
    <property type="entry name" value="DinB_2"/>
    <property type="match status" value="1"/>
</dbReference>
<dbReference type="Gene3D" id="1.20.120.450">
    <property type="entry name" value="dinb family like domain"/>
    <property type="match status" value="1"/>
</dbReference>
<dbReference type="OrthoDB" id="3542438at2"/>
<dbReference type="Proteomes" id="UP000053199">
    <property type="component" value="Unassembled WGS sequence"/>
</dbReference>
<comment type="caution">
    <text evidence="2">The sequence shown here is derived from an EMBL/GenBank/DDBJ whole genome shotgun (WGS) entry which is preliminary data.</text>
</comment>
<feature type="domain" description="DinB-like" evidence="1">
    <location>
        <begin position="97"/>
        <end position="238"/>
    </location>
</feature>
<evidence type="ECO:0000313" key="2">
    <source>
        <dbReference type="EMBL" id="KSU70485.1"/>
    </source>
</evidence>
<dbReference type="EMBL" id="LNQM01000010">
    <property type="protein sequence ID" value="KSU70485.1"/>
    <property type="molecule type" value="Genomic_DNA"/>
</dbReference>
<proteinExistence type="predicted"/>
<dbReference type="SUPFAM" id="SSF141571">
    <property type="entry name" value="Pentapeptide repeat-like"/>
    <property type="match status" value="1"/>
</dbReference>
<gene>
    <name evidence="2" type="ORF">AS031_18050</name>
</gene>
<dbReference type="RefSeq" id="WP_058269540.1">
    <property type="nucleotide sequence ID" value="NZ_FMAZ01000009.1"/>
</dbReference>
<protein>
    <submittedName>
        <fullName evidence="2">DinB superfamily protein</fullName>
    </submittedName>
</protein>
<dbReference type="Gene3D" id="2.160.20.80">
    <property type="entry name" value="E3 ubiquitin-protein ligase SopA"/>
    <property type="match status" value="1"/>
</dbReference>
<dbReference type="SUPFAM" id="SSF109854">
    <property type="entry name" value="DinB/YfiT-like putative metalloenzymes"/>
    <property type="match status" value="1"/>
</dbReference>